<name>A0A0F9QSB6_9ZZZZ</name>
<organism evidence="1">
    <name type="scientific">marine sediment metagenome</name>
    <dbReference type="NCBI Taxonomy" id="412755"/>
    <lineage>
        <taxon>unclassified sequences</taxon>
        <taxon>metagenomes</taxon>
        <taxon>ecological metagenomes</taxon>
    </lineage>
</organism>
<sequence>MQTVKMLELGTCQEIACTERQHYIGKVVFRFCASHTQDIENGKELILKG</sequence>
<dbReference type="AlphaFoldDB" id="A0A0F9QSB6"/>
<proteinExistence type="predicted"/>
<evidence type="ECO:0000313" key="1">
    <source>
        <dbReference type="EMBL" id="KKN47180.1"/>
    </source>
</evidence>
<reference evidence="1" key="1">
    <citation type="journal article" date="2015" name="Nature">
        <title>Complex archaea that bridge the gap between prokaryotes and eukaryotes.</title>
        <authorList>
            <person name="Spang A."/>
            <person name="Saw J.H."/>
            <person name="Jorgensen S.L."/>
            <person name="Zaremba-Niedzwiedzka K."/>
            <person name="Martijn J."/>
            <person name="Lind A.E."/>
            <person name="van Eijk R."/>
            <person name="Schleper C."/>
            <person name="Guy L."/>
            <person name="Ettema T.J."/>
        </authorList>
    </citation>
    <scope>NUCLEOTIDE SEQUENCE</scope>
</reference>
<gene>
    <name evidence="1" type="ORF">LCGC14_0665210</name>
</gene>
<protein>
    <submittedName>
        <fullName evidence="1">Uncharacterized protein</fullName>
    </submittedName>
</protein>
<dbReference type="EMBL" id="LAZR01001290">
    <property type="protein sequence ID" value="KKN47180.1"/>
    <property type="molecule type" value="Genomic_DNA"/>
</dbReference>
<comment type="caution">
    <text evidence="1">The sequence shown here is derived from an EMBL/GenBank/DDBJ whole genome shotgun (WGS) entry which is preliminary data.</text>
</comment>
<accession>A0A0F9QSB6</accession>